<evidence type="ECO:0000313" key="3">
    <source>
        <dbReference type="EMBL" id="MEU1956019.1"/>
    </source>
</evidence>
<reference evidence="3 4" key="1">
    <citation type="submission" date="2024-06" db="EMBL/GenBank/DDBJ databases">
        <title>The Natural Products Discovery Center: Release of the First 8490 Sequenced Strains for Exploring Actinobacteria Biosynthetic Diversity.</title>
        <authorList>
            <person name="Kalkreuter E."/>
            <person name="Kautsar S.A."/>
            <person name="Yang D."/>
            <person name="Bader C.D."/>
            <person name="Teijaro C.N."/>
            <person name="Fluegel L."/>
            <person name="Davis C.M."/>
            <person name="Simpson J.R."/>
            <person name="Lauterbach L."/>
            <person name="Steele A.D."/>
            <person name="Gui C."/>
            <person name="Meng S."/>
            <person name="Li G."/>
            <person name="Viehrig K."/>
            <person name="Ye F."/>
            <person name="Su P."/>
            <person name="Kiefer A.F."/>
            <person name="Nichols A."/>
            <person name="Cepeda A.J."/>
            <person name="Yan W."/>
            <person name="Fan B."/>
            <person name="Jiang Y."/>
            <person name="Adhikari A."/>
            <person name="Zheng C.-J."/>
            <person name="Schuster L."/>
            <person name="Cowan T.M."/>
            <person name="Smanski M.J."/>
            <person name="Chevrette M.G."/>
            <person name="De Carvalho L.P.S."/>
            <person name="Shen B."/>
        </authorList>
    </citation>
    <scope>NUCLEOTIDE SEQUENCE [LARGE SCALE GENOMIC DNA]</scope>
    <source>
        <strain evidence="3 4">NPDC019708</strain>
    </source>
</reference>
<organism evidence="3 4">
    <name type="scientific">Nocardia rhamnosiphila</name>
    <dbReference type="NCBI Taxonomy" id="426716"/>
    <lineage>
        <taxon>Bacteria</taxon>
        <taxon>Bacillati</taxon>
        <taxon>Actinomycetota</taxon>
        <taxon>Actinomycetes</taxon>
        <taxon>Mycobacteriales</taxon>
        <taxon>Nocardiaceae</taxon>
        <taxon>Nocardia</taxon>
    </lineage>
</organism>
<sequence length="256" mass="25817">MDLALHGKRVLVSGAGAGIGLAIAEVFAQEGCSVSICSRTPATVAAAGERIATRLAAAATVHTQVADMAQGNAVRSWVESAAQALGGIDVLVHNASGGGGAGEEAWRRNIDVDVLGFAHFVEHATPHLERSASASVVALGSTAAVEAFGNPAAPFGAMKAALIHQCAGLAKTLAPQGIRVNAVSPGPILVEGGVWEKVQAERPEYVEQVVAQIPSGRMGTAEEVARVVAFVASPAASLLTGANIVADGGLTKRIPI</sequence>
<dbReference type="EMBL" id="JBEYBF010000031">
    <property type="protein sequence ID" value="MEU1956019.1"/>
    <property type="molecule type" value="Genomic_DNA"/>
</dbReference>
<evidence type="ECO:0000256" key="1">
    <source>
        <dbReference type="ARBA" id="ARBA00006484"/>
    </source>
</evidence>
<dbReference type="Gene3D" id="3.40.50.720">
    <property type="entry name" value="NAD(P)-binding Rossmann-like Domain"/>
    <property type="match status" value="1"/>
</dbReference>
<gene>
    <name evidence="3" type="ORF">ABZ510_29720</name>
</gene>
<protein>
    <submittedName>
        <fullName evidence="3">SDR family oxidoreductase</fullName>
    </submittedName>
</protein>
<evidence type="ECO:0000256" key="2">
    <source>
        <dbReference type="ARBA" id="ARBA00023002"/>
    </source>
</evidence>
<comment type="similarity">
    <text evidence="1">Belongs to the short-chain dehydrogenases/reductases (SDR) family.</text>
</comment>
<dbReference type="PANTHER" id="PTHR43943">
    <property type="entry name" value="DEHYDROGENASE/REDUCTASE (SDR FAMILY) MEMBER 4"/>
    <property type="match status" value="1"/>
</dbReference>
<dbReference type="RefSeq" id="WP_356959373.1">
    <property type="nucleotide sequence ID" value="NZ_JBEYBD010000028.1"/>
</dbReference>
<dbReference type="SUPFAM" id="SSF51735">
    <property type="entry name" value="NAD(P)-binding Rossmann-fold domains"/>
    <property type="match status" value="1"/>
</dbReference>
<keyword evidence="4" id="KW-1185">Reference proteome</keyword>
<dbReference type="Pfam" id="PF13561">
    <property type="entry name" value="adh_short_C2"/>
    <property type="match status" value="1"/>
</dbReference>
<comment type="caution">
    <text evidence="3">The sequence shown here is derived from an EMBL/GenBank/DDBJ whole genome shotgun (WGS) entry which is preliminary data.</text>
</comment>
<dbReference type="PANTHER" id="PTHR43943:SF17">
    <property type="entry name" value="3-PHENYLPROPIONATE-DIHYDRODIOL_CINNAMIC ACID-DIHYDRODIOL DEHYDROGENASE"/>
    <property type="match status" value="1"/>
</dbReference>
<dbReference type="PRINTS" id="PR00081">
    <property type="entry name" value="GDHRDH"/>
</dbReference>
<name>A0ABV2WYQ0_9NOCA</name>
<dbReference type="InterPro" id="IPR002347">
    <property type="entry name" value="SDR_fam"/>
</dbReference>
<evidence type="ECO:0000313" key="4">
    <source>
        <dbReference type="Proteomes" id="UP001550628"/>
    </source>
</evidence>
<dbReference type="InterPro" id="IPR036291">
    <property type="entry name" value="NAD(P)-bd_dom_sf"/>
</dbReference>
<dbReference type="Proteomes" id="UP001550628">
    <property type="component" value="Unassembled WGS sequence"/>
</dbReference>
<proteinExistence type="inferred from homology"/>
<accession>A0ABV2WYQ0</accession>
<keyword evidence="2" id="KW-0560">Oxidoreductase</keyword>